<reference evidence="4 5" key="1">
    <citation type="submission" date="2020-08" db="EMBL/GenBank/DDBJ databases">
        <authorList>
            <person name="Newling K."/>
            <person name="Davey J."/>
            <person name="Forrester S."/>
        </authorList>
    </citation>
    <scope>NUCLEOTIDE SEQUENCE [LARGE SCALE GENOMIC DNA]</scope>
    <source>
        <strain evidence="5">Crithidia deanei Carvalho (ATCC PRA-265)</strain>
    </source>
</reference>
<evidence type="ECO:0000313" key="4">
    <source>
        <dbReference type="EMBL" id="CAD2217804.1"/>
    </source>
</evidence>
<dbReference type="SUPFAM" id="SSF54928">
    <property type="entry name" value="RNA-binding domain, RBD"/>
    <property type="match status" value="1"/>
</dbReference>
<dbReference type="GO" id="GO:0003723">
    <property type="term" value="F:RNA binding"/>
    <property type="evidence" value="ECO:0007669"/>
    <property type="project" value="UniProtKB-UniRule"/>
</dbReference>
<keyword evidence="5" id="KW-1185">Reference proteome</keyword>
<dbReference type="AlphaFoldDB" id="A0A7G2CG08"/>
<feature type="region of interest" description="Disordered" evidence="2">
    <location>
        <begin position="62"/>
        <end position="90"/>
    </location>
</feature>
<feature type="compositionally biased region" description="Basic residues" evidence="2">
    <location>
        <begin position="122"/>
        <end position="136"/>
    </location>
</feature>
<feature type="compositionally biased region" description="Basic and acidic residues" evidence="2">
    <location>
        <begin position="69"/>
        <end position="89"/>
    </location>
</feature>
<dbReference type="InterPro" id="IPR012677">
    <property type="entry name" value="Nucleotide-bd_a/b_plait_sf"/>
</dbReference>
<proteinExistence type="predicted"/>
<gene>
    <name evidence="4" type="ORF">ADEAN_000528700</name>
</gene>
<dbReference type="InterPro" id="IPR035979">
    <property type="entry name" value="RBD_domain_sf"/>
</dbReference>
<dbReference type="PROSITE" id="PS50102">
    <property type="entry name" value="RRM"/>
    <property type="match status" value="1"/>
</dbReference>
<dbReference type="Proteomes" id="UP000515908">
    <property type="component" value="Chromosome 09"/>
</dbReference>
<dbReference type="CDD" id="cd00590">
    <property type="entry name" value="RRM_SF"/>
    <property type="match status" value="1"/>
</dbReference>
<feature type="compositionally biased region" description="Basic and acidic residues" evidence="2">
    <location>
        <begin position="102"/>
        <end position="111"/>
    </location>
</feature>
<sequence>MSSKVIQVQCNSKDFSEVEAQLRKFDEVEAVGSFREKNKDLTTVFVTLADEEKAAALREKVSSIPGVLNEKEKSDKEKSKPTRQKKDLAAEFLLYESLEERARRENDEHQSKSSAPEGRGNGRNHRGRGGRGRGGRGRGQQRGGRGQGNNHQQNGHNQQRSDRGGRRHEKPPLVEASVAFVDNVPFGTPNAQLMEVFSKHGRVLDINRLELMVMVCYDNPESVQLCIQHVNGTNIGGNTVTVSSGTVLVPVKAVSMLAA</sequence>
<dbReference type="VEuPathDB" id="TriTrypDB:ADEAN_000528700"/>
<name>A0A7G2CG08_9TRYP</name>
<evidence type="ECO:0000259" key="3">
    <source>
        <dbReference type="PROSITE" id="PS50102"/>
    </source>
</evidence>
<dbReference type="Gene3D" id="3.30.70.330">
    <property type="match status" value="1"/>
</dbReference>
<feature type="compositionally biased region" description="Low complexity" evidence="2">
    <location>
        <begin position="148"/>
        <end position="158"/>
    </location>
</feature>
<dbReference type="InterPro" id="IPR000504">
    <property type="entry name" value="RRM_dom"/>
</dbReference>
<protein>
    <submittedName>
        <fullName evidence="4">RNA recognition motif. (A.k.a. RRM, RBD, or RNP domain), putative</fullName>
    </submittedName>
</protein>
<feature type="domain" description="RRM" evidence="3">
    <location>
        <begin position="177"/>
        <end position="247"/>
    </location>
</feature>
<dbReference type="Pfam" id="PF00076">
    <property type="entry name" value="RRM_1"/>
    <property type="match status" value="1"/>
</dbReference>
<organism evidence="4 5">
    <name type="scientific">Angomonas deanei</name>
    <dbReference type="NCBI Taxonomy" id="59799"/>
    <lineage>
        <taxon>Eukaryota</taxon>
        <taxon>Discoba</taxon>
        <taxon>Euglenozoa</taxon>
        <taxon>Kinetoplastea</taxon>
        <taxon>Metakinetoplastina</taxon>
        <taxon>Trypanosomatida</taxon>
        <taxon>Trypanosomatidae</taxon>
        <taxon>Strigomonadinae</taxon>
        <taxon>Angomonas</taxon>
    </lineage>
</organism>
<dbReference type="SMART" id="SM00360">
    <property type="entry name" value="RRM"/>
    <property type="match status" value="1"/>
</dbReference>
<feature type="region of interest" description="Disordered" evidence="2">
    <location>
        <begin position="102"/>
        <end position="169"/>
    </location>
</feature>
<feature type="compositionally biased region" description="Gly residues" evidence="2">
    <location>
        <begin position="137"/>
        <end position="147"/>
    </location>
</feature>
<accession>A0A7G2CG08</accession>
<dbReference type="EMBL" id="LR877153">
    <property type="protein sequence ID" value="CAD2217804.1"/>
    <property type="molecule type" value="Genomic_DNA"/>
</dbReference>
<evidence type="ECO:0000256" key="1">
    <source>
        <dbReference type="PROSITE-ProRule" id="PRU00176"/>
    </source>
</evidence>
<keyword evidence="1" id="KW-0694">RNA-binding</keyword>
<evidence type="ECO:0000313" key="5">
    <source>
        <dbReference type="Proteomes" id="UP000515908"/>
    </source>
</evidence>
<evidence type="ECO:0000256" key="2">
    <source>
        <dbReference type="SAM" id="MobiDB-lite"/>
    </source>
</evidence>